<dbReference type="AlphaFoldDB" id="A0A1E5BIN2"/>
<dbReference type="STRING" id="1187848.A1QO_04020"/>
<dbReference type="EMBL" id="AJYQ02000020">
    <property type="protein sequence ID" value="OEE37278.1"/>
    <property type="molecule type" value="Genomic_DNA"/>
</dbReference>
<sequence length="90" mass="10123">MIAIMLSKAFYKALEEQKCPMFEVSLTPPPCEYIATLVIKSPPTFASRLQPTSINITAKSIEELRISMPDGCEVIQRHPDTHLGIVEYWG</sequence>
<evidence type="ECO:0000313" key="2">
    <source>
        <dbReference type="Proteomes" id="UP000094741"/>
    </source>
</evidence>
<name>A0A1E5BIN2_9VIBR</name>
<reference evidence="1 2" key="1">
    <citation type="journal article" date="2012" name="Science">
        <title>Ecological populations of bacteria act as socially cohesive units of antibiotic production and resistance.</title>
        <authorList>
            <person name="Cordero O.X."/>
            <person name="Wildschutte H."/>
            <person name="Kirkup B."/>
            <person name="Proehl S."/>
            <person name="Ngo L."/>
            <person name="Hussain F."/>
            <person name="Le Roux F."/>
            <person name="Mincer T."/>
            <person name="Polz M.F."/>
        </authorList>
    </citation>
    <scope>NUCLEOTIDE SEQUENCE [LARGE SCALE GENOMIC DNA]</scope>
    <source>
        <strain evidence="1 2">ZF-129</strain>
    </source>
</reference>
<proteinExistence type="predicted"/>
<organism evidence="1 2">
    <name type="scientific">Vibrio genomosp. F10 str. ZF-129</name>
    <dbReference type="NCBI Taxonomy" id="1187848"/>
    <lineage>
        <taxon>Bacteria</taxon>
        <taxon>Pseudomonadati</taxon>
        <taxon>Pseudomonadota</taxon>
        <taxon>Gammaproteobacteria</taxon>
        <taxon>Vibrionales</taxon>
        <taxon>Vibrionaceae</taxon>
        <taxon>Vibrio</taxon>
    </lineage>
</organism>
<protein>
    <submittedName>
        <fullName evidence="1">Uncharacterized protein</fullName>
    </submittedName>
</protein>
<evidence type="ECO:0000313" key="1">
    <source>
        <dbReference type="EMBL" id="OEE37278.1"/>
    </source>
</evidence>
<comment type="caution">
    <text evidence="1">The sequence shown here is derived from an EMBL/GenBank/DDBJ whole genome shotgun (WGS) entry which is preliminary data.</text>
</comment>
<accession>A0A1E5BIN2</accession>
<dbReference type="Proteomes" id="UP000094741">
    <property type="component" value="Unassembled WGS sequence"/>
</dbReference>
<gene>
    <name evidence="1" type="ORF">A1QO_04020</name>
</gene>